<dbReference type="EC" id="4.3.2.10" evidence="10"/>
<dbReference type="UniPathway" id="UPA00031">
    <property type="reaction ID" value="UER00010"/>
</dbReference>
<dbReference type="AlphaFoldDB" id="A0A059XVJ9"/>
<evidence type="ECO:0000256" key="6">
    <source>
        <dbReference type="ARBA" id="ARBA00023102"/>
    </source>
</evidence>
<dbReference type="NCBIfam" id="TIGR01855">
    <property type="entry name" value="IMP_synth_hisH"/>
    <property type="match status" value="1"/>
</dbReference>
<comment type="subunit">
    <text evidence="2 10">Heterodimer of HisH and HisF.</text>
</comment>
<evidence type="ECO:0000256" key="11">
    <source>
        <dbReference type="PIRSR" id="PIRSR000495-1"/>
    </source>
</evidence>
<keyword evidence="14" id="KW-1185">Reference proteome</keyword>
<dbReference type="HAMAP" id="MF_00278">
    <property type="entry name" value="HisH"/>
    <property type="match status" value="1"/>
</dbReference>
<comment type="catalytic activity">
    <reaction evidence="9 10">
        <text>L-glutamine + H2O = L-glutamate + NH4(+)</text>
        <dbReference type="Rhea" id="RHEA:15889"/>
        <dbReference type="ChEBI" id="CHEBI:15377"/>
        <dbReference type="ChEBI" id="CHEBI:28938"/>
        <dbReference type="ChEBI" id="CHEBI:29985"/>
        <dbReference type="ChEBI" id="CHEBI:58359"/>
        <dbReference type="EC" id="3.5.1.2"/>
    </reaction>
</comment>
<dbReference type="GO" id="GO:0016829">
    <property type="term" value="F:lyase activity"/>
    <property type="evidence" value="ECO:0007669"/>
    <property type="project" value="UniProtKB-KW"/>
</dbReference>
<feature type="active site" evidence="10 11">
    <location>
        <position position="185"/>
    </location>
</feature>
<evidence type="ECO:0000256" key="10">
    <source>
        <dbReference type="HAMAP-Rule" id="MF_00278"/>
    </source>
</evidence>
<comment type="pathway">
    <text evidence="1 10">Amino-acid biosynthesis; L-histidine biosynthesis; L-histidine from 5-phospho-alpha-D-ribose 1-diphosphate: step 5/9.</text>
</comment>
<accession>A0A059XVJ9</accession>
<dbReference type="RefSeq" id="WP_014961924.1">
    <property type="nucleotide sequence ID" value="NZ_CP007243.1"/>
</dbReference>
<dbReference type="CDD" id="cd01748">
    <property type="entry name" value="GATase1_IGP_Synthase"/>
    <property type="match status" value="1"/>
</dbReference>
<dbReference type="InterPro" id="IPR029062">
    <property type="entry name" value="Class_I_gatase-like"/>
</dbReference>
<dbReference type="PANTHER" id="PTHR42701">
    <property type="entry name" value="IMIDAZOLE GLYCEROL PHOSPHATE SYNTHASE SUBUNIT HISH"/>
    <property type="match status" value="1"/>
</dbReference>
<comment type="subcellular location">
    <subcellularLocation>
        <location evidence="10">Cytoplasm</location>
    </subcellularLocation>
</comment>
<comment type="function">
    <text evidence="10">IGPS catalyzes the conversion of PRFAR and glutamine to IGP, AICAR and glutamate. The HisH subunit catalyzes the hydrolysis of glutamine to glutamate and ammonia as part of the synthesis of IGP and AICAR. The resulting ammonia molecule is channeled to the active site of HisF.</text>
</comment>
<dbReference type="SUPFAM" id="SSF52317">
    <property type="entry name" value="Class I glutamine amidotransferase-like"/>
    <property type="match status" value="1"/>
</dbReference>
<keyword evidence="5 10" id="KW-0315">Glutamine amidotransferase</keyword>
<keyword evidence="3 10" id="KW-0028">Amino-acid biosynthesis</keyword>
<dbReference type="KEGG" id="lfp:Y981_11570"/>
<proteinExistence type="inferred from homology"/>
<protein>
    <recommendedName>
        <fullName evidence="10">Imidazole glycerol phosphate synthase subunit HisH</fullName>
        <ecNumber evidence="10">4.3.2.10</ecNumber>
    </recommendedName>
    <alternativeName>
        <fullName evidence="10">IGP synthase glutaminase subunit</fullName>
        <ecNumber evidence="10">3.5.1.2</ecNumber>
    </alternativeName>
    <alternativeName>
        <fullName evidence="10">IGP synthase subunit HisH</fullName>
    </alternativeName>
    <alternativeName>
        <fullName evidence="10">ImGP synthase subunit HisH</fullName>
        <shortName evidence="10">IGPS subunit HisH</shortName>
    </alternativeName>
</protein>
<reference evidence="13 14" key="2">
    <citation type="journal article" date="2015" name="Biomed. Res. Int.">
        <title>Effects of Arsenite Resistance on the Growth and Functional Gene Expression of Leptospirillum ferriphilum and Acidithiobacillus thiooxidans in Pure Culture and Coculture.</title>
        <authorList>
            <person name="Jiang H."/>
            <person name="Liang Y."/>
            <person name="Yin H."/>
            <person name="Xiao Y."/>
            <person name="Guo X."/>
            <person name="Xu Y."/>
            <person name="Hu Q."/>
            <person name="Liu H."/>
            <person name="Liu X."/>
        </authorList>
    </citation>
    <scope>NUCLEOTIDE SEQUENCE [LARGE SCALE GENOMIC DNA]</scope>
    <source>
        <strain evidence="13 14">YSK</strain>
    </source>
</reference>
<dbReference type="GO" id="GO:0000105">
    <property type="term" value="P:L-histidine biosynthetic process"/>
    <property type="evidence" value="ECO:0007669"/>
    <property type="project" value="UniProtKB-UniRule"/>
</dbReference>
<keyword evidence="7 10" id="KW-0456">Lyase</keyword>
<gene>
    <name evidence="10 13" type="primary">hisH</name>
    <name evidence="13" type="ORF">Y981_11570</name>
</gene>
<keyword evidence="13" id="KW-0328">Glycosyltransferase</keyword>
<evidence type="ECO:0000259" key="12">
    <source>
        <dbReference type="Pfam" id="PF00117"/>
    </source>
</evidence>
<keyword evidence="4 10" id="KW-0378">Hydrolase</keyword>
<evidence type="ECO:0000256" key="8">
    <source>
        <dbReference type="ARBA" id="ARBA00047838"/>
    </source>
</evidence>
<evidence type="ECO:0000256" key="3">
    <source>
        <dbReference type="ARBA" id="ARBA00022605"/>
    </source>
</evidence>
<dbReference type="EC" id="3.5.1.2" evidence="10"/>
<dbReference type="EMBL" id="CP007243">
    <property type="protein sequence ID" value="AIA31140.1"/>
    <property type="molecule type" value="Genomic_DNA"/>
</dbReference>
<feature type="active site" description="Nucleophile" evidence="10 11">
    <location>
        <position position="82"/>
    </location>
</feature>
<dbReference type="OrthoDB" id="9807137at2"/>
<dbReference type="PIRSF" id="PIRSF000495">
    <property type="entry name" value="Amidotransf_hisH"/>
    <property type="match status" value="1"/>
</dbReference>
<evidence type="ECO:0000313" key="14">
    <source>
        <dbReference type="Proteomes" id="UP000027059"/>
    </source>
</evidence>
<evidence type="ECO:0000256" key="5">
    <source>
        <dbReference type="ARBA" id="ARBA00022962"/>
    </source>
</evidence>
<dbReference type="InterPro" id="IPR017926">
    <property type="entry name" value="GATASE"/>
</dbReference>
<dbReference type="InterPro" id="IPR010139">
    <property type="entry name" value="Imidazole-glycPsynth_HisH"/>
</dbReference>
<keyword evidence="6 10" id="KW-0368">Histidine biosynthesis</keyword>
<keyword evidence="13" id="KW-0808">Transferase</keyword>
<dbReference type="GO" id="GO:0000107">
    <property type="term" value="F:imidazoleglycerol-phosphate synthase activity"/>
    <property type="evidence" value="ECO:0007669"/>
    <property type="project" value="UniProtKB-UniRule"/>
</dbReference>
<comment type="catalytic activity">
    <reaction evidence="8 10">
        <text>5-[(5-phospho-1-deoxy-D-ribulos-1-ylimino)methylamino]-1-(5-phospho-beta-D-ribosyl)imidazole-4-carboxamide + L-glutamine = D-erythro-1-(imidazol-4-yl)glycerol 3-phosphate + 5-amino-1-(5-phospho-beta-D-ribosyl)imidazole-4-carboxamide + L-glutamate + H(+)</text>
        <dbReference type="Rhea" id="RHEA:24793"/>
        <dbReference type="ChEBI" id="CHEBI:15378"/>
        <dbReference type="ChEBI" id="CHEBI:29985"/>
        <dbReference type="ChEBI" id="CHEBI:58278"/>
        <dbReference type="ChEBI" id="CHEBI:58359"/>
        <dbReference type="ChEBI" id="CHEBI:58475"/>
        <dbReference type="ChEBI" id="CHEBI:58525"/>
        <dbReference type="EC" id="4.3.2.10"/>
    </reaction>
</comment>
<dbReference type="Pfam" id="PF00117">
    <property type="entry name" value="GATase"/>
    <property type="match status" value="1"/>
</dbReference>
<sequence length="211" mass="23114">MNPQTCVIDYGMGNLFSVVKALEAAGHSPYLASSPSEARSAKRIVLPGVGAFGEGMRHLHERGFVPFLREWSGAGKPLLGICLGLQLLFEVGEEFGLHEGLGLFPGKIVPFSPDAGKVPHVGWNQVHFLDRHPLREQLPDTSEFYFVHSYHVWETPRENVIGETDYQKVFPSVVGKGATLGVQFHPEKSQDTGILILRNFGKVGHATLSGD</sequence>
<name>A0A059XVJ9_9BACT</name>
<evidence type="ECO:0000313" key="13">
    <source>
        <dbReference type="EMBL" id="AIA31140.1"/>
    </source>
</evidence>
<dbReference type="HOGENOM" id="CLU_071837_2_2_0"/>
<dbReference type="PROSITE" id="PS51273">
    <property type="entry name" value="GATASE_TYPE_1"/>
    <property type="match status" value="1"/>
</dbReference>
<feature type="domain" description="Glutamine amidotransferase" evidence="12">
    <location>
        <begin position="7"/>
        <end position="200"/>
    </location>
</feature>
<dbReference type="Gene3D" id="3.40.50.880">
    <property type="match status" value="1"/>
</dbReference>
<evidence type="ECO:0000256" key="7">
    <source>
        <dbReference type="ARBA" id="ARBA00023239"/>
    </source>
</evidence>
<dbReference type="PANTHER" id="PTHR42701:SF1">
    <property type="entry name" value="IMIDAZOLE GLYCEROL PHOSPHATE SYNTHASE SUBUNIT HISH"/>
    <property type="match status" value="1"/>
</dbReference>
<evidence type="ECO:0000256" key="9">
    <source>
        <dbReference type="ARBA" id="ARBA00049534"/>
    </source>
</evidence>
<keyword evidence="10" id="KW-0963">Cytoplasm</keyword>
<dbReference type="GO" id="GO:0005737">
    <property type="term" value="C:cytoplasm"/>
    <property type="evidence" value="ECO:0007669"/>
    <property type="project" value="UniProtKB-SubCell"/>
</dbReference>
<dbReference type="GO" id="GO:0004359">
    <property type="term" value="F:glutaminase activity"/>
    <property type="evidence" value="ECO:0007669"/>
    <property type="project" value="UniProtKB-EC"/>
</dbReference>
<evidence type="ECO:0000256" key="1">
    <source>
        <dbReference type="ARBA" id="ARBA00005091"/>
    </source>
</evidence>
<evidence type="ECO:0000256" key="2">
    <source>
        <dbReference type="ARBA" id="ARBA00011152"/>
    </source>
</evidence>
<evidence type="ECO:0000256" key="4">
    <source>
        <dbReference type="ARBA" id="ARBA00022801"/>
    </source>
</evidence>
<organism evidence="13 14">
    <name type="scientific">Leptospirillum ferriphilum YSK</name>
    <dbReference type="NCBI Taxonomy" id="1441628"/>
    <lineage>
        <taxon>Bacteria</taxon>
        <taxon>Pseudomonadati</taxon>
        <taxon>Nitrospirota</taxon>
        <taxon>Nitrospiria</taxon>
        <taxon>Nitrospirales</taxon>
        <taxon>Nitrospiraceae</taxon>
        <taxon>Leptospirillum</taxon>
    </lineage>
</organism>
<feature type="active site" evidence="10 11">
    <location>
        <position position="187"/>
    </location>
</feature>
<reference evidence="14" key="1">
    <citation type="submission" date="2014-02" db="EMBL/GenBank/DDBJ databases">
        <title>Complete genome sequence and comparative genomic analysis of the nitrogen-fixing bacterium Leptospirillum ferriphilum YSK.</title>
        <authorList>
            <person name="Guo X."/>
            <person name="Yin H."/>
            <person name="Liang Y."/>
            <person name="Hu Q."/>
            <person name="Ma L."/>
            <person name="Xiao Y."/>
            <person name="Zhang X."/>
            <person name="Qiu G."/>
            <person name="Liu X."/>
        </authorList>
    </citation>
    <scope>NUCLEOTIDE SEQUENCE [LARGE SCALE GENOMIC DNA]</scope>
    <source>
        <strain evidence="14">YSK</strain>
    </source>
</reference>
<dbReference type="Proteomes" id="UP000027059">
    <property type="component" value="Chromosome"/>
</dbReference>